<evidence type="ECO:0000259" key="8">
    <source>
        <dbReference type="Pfam" id="PF01694"/>
    </source>
</evidence>
<keyword evidence="9" id="KW-0645">Protease</keyword>
<evidence type="ECO:0000256" key="7">
    <source>
        <dbReference type="SAM" id="Phobius"/>
    </source>
</evidence>
<feature type="transmembrane region" description="Helical" evidence="7">
    <location>
        <begin position="62"/>
        <end position="86"/>
    </location>
</feature>
<dbReference type="InterPro" id="IPR022764">
    <property type="entry name" value="Peptidase_S54_rhomboid_dom"/>
</dbReference>
<evidence type="ECO:0000256" key="4">
    <source>
        <dbReference type="ARBA" id="ARBA00022801"/>
    </source>
</evidence>
<dbReference type="PANTHER" id="PTHR43731:SF14">
    <property type="entry name" value="PRESENILIN-ASSOCIATED RHOMBOID-LIKE PROTEIN, MITOCHONDRIAL"/>
    <property type="match status" value="1"/>
</dbReference>
<feature type="transmembrane region" description="Helical" evidence="7">
    <location>
        <begin position="198"/>
        <end position="217"/>
    </location>
</feature>
<evidence type="ECO:0000256" key="6">
    <source>
        <dbReference type="ARBA" id="ARBA00023136"/>
    </source>
</evidence>
<reference evidence="9 10" key="1">
    <citation type="submission" date="2017-01" db="EMBL/GenBank/DDBJ databases">
        <authorList>
            <consortium name="Urmite Genomes"/>
        </authorList>
    </citation>
    <scope>NUCLEOTIDE SEQUENCE [LARGE SCALE GENOMIC DNA]</scope>
    <source>
        <strain evidence="9 10">AB308</strain>
    </source>
</reference>
<keyword evidence="10" id="KW-1185">Reference proteome</keyword>
<dbReference type="RefSeq" id="WP_077096805.1">
    <property type="nucleotide sequence ID" value="NZ_LT717697.1"/>
</dbReference>
<evidence type="ECO:0000256" key="5">
    <source>
        <dbReference type="ARBA" id="ARBA00022989"/>
    </source>
</evidence>
<evidence type="ECO:0000256" key="1">
    <source>
        <dbReference type="ARBA" id="ARBA00004141"/>
    </source>
</evidence>
<feature type="transmembrane region" description="Helical" evidence="7">
    <location>
        <begin position="98"/>
        <end position="122"/>
    </location>
</feature>
<dbReference type="STRING" id="1841859.GCA_900157385_00071"/>
<dbReference type="GO" id="GO:0016020">
    <property type="term" value="C:membrane"/>
    <property type="evidence" value="ECO:0007669"/>
    <property type="project" value="UniProtKB-SubCell"/>
</dbReference>
<keyword evidence="6 7" id="KW-0472">Membrane</keyword>
<organism evidence="9 10">
    <name type="scientific">Mycobacterium terramassiliense</name>
    <dbReference type="NCBI Taxonomy" id="1841859"/>
    <lineage>
        <taxon>Bacteria</taxon>
        <taxon>Bacillati</taxon>
        <taxon>Actinomycetota</taxon>
        <taxon>Actinomycetes</taxon>
        <taxon>Mycobacteriales</taxon>
        <taxon>Mycobacteriaceae</taxon>
        <taxon>Mycobacterium</taxon>
    </lineage>
</organism>
<feature type="domain" description="Peptidase S54 rhomboid" evidence="8">
    <location>
        <begin position="63"/>
        <end position="217"/>
    </location>
</feature>
<evidence type="ECO:0000313" key="9">
    <source>
        <dbReference type="EMBL" id="SPM26602.1"/>
    </source>
</evidence>
<evidence type="ECO:0000256" key="2">
    <source>
        <dbReference type="ARBA" id="ARBA00009045"/>
    </source>
</evidence>
<evidence type="ECO:0000256" key="3">
    <source>
        <dbReference type="ARBA" id="ARBA00022692"/>
    </source>
</evidence>
<protein>
    <submittedName>
        <fullName evidence="9">Membrane associated serine protease, rhomboid family</fullName>
    </submittedName>
</protein>
<dbReference type="PANTHER" id="PTHR43731">
    <property type="entry name" value="RHOMBOID PROTEASE"/>
    <property type="match status" value="1"/>
</dbReference>
<dbReference type="AlphaFoldDB" id="A0A2U3N507"/>
<feature type="transmembrane region" description="Helical" evidence="7">
    <location>
        <begin position="128"/>
        <end position="149"/>
    </location>
</feature>
<dbReference type="Pfam" id="PF01694">
    <property type="entry name" value="Rhomboid"/>
    <property type="match status" value="1"/>
</dbReference>
<gene>
    <name evidence="9" type="ORF">MTAB308_77</name>
</gene>
<keyword evidence="5 7" id="KW-1133">Transmembrane helix</keyword>
<dbReference type="SUPFAM" id="SSF144091">
    <property type="entry name" value="Rhomboid-like"/>
    <property type="match status" value="1"/>
</dbReference>
<feature type="transmembrane region" description="Helical" evidence="7">
    <location>
        <begin position="158"/>
        <end position="178"/>
    </location>
</feature>
<dbReference type="InterPro" id="IPR050925">
    <property type="entry name" value="Rhomboid_protease_S54"/>
</dbReference>
<dbReference type="EMBL" id="FTRV01000008">
    <property type="protein sequence ID" value="SPM26602.1"/>
    <property type="molecule type" value="Genomic_DNA"/>
</dbReference>
<dbReference type="GO" id="GO:0006508">
    <property type="term" value="P:proteolysis"/>
    <property type="evidence" value="ECO:0007669"/>
    <property type="project" value="UniProtKB-KW"/>
</dbReference>
<dbReference type="OrthoDB" id="9814037at2"/>
<sequence>MIPYSDGIPARRFPIVNSTLIAINFAVFLFYELPNGDAAVDRASFYPCNLDSACHLGVPWGIGWITAMFLHAGWDHILGNMLFLVIFGKNVEDTFGRLGYLLLYLTGGFVATMTQAAITLLVGSASDAQVPTLGASGAIAAVLGAYLVLYPGSRISTLIGWIPVGIPAWVFLGGWFLYQFFESNYSLLQPKAGGSGVAFFAHVGGFVFGFLVTRVLVGTDRIGARQPEGIR</sequence>
<proteinExistence type="inferred from homology"/>
<comment type="similarity">
    <text evidence="2">Belongs to the peptidase S54 family.</text>
</comment>
<dbReference type="Proteomes" id="UP000241595">
    <property type="component" value="Unassembled WGS sequence"/>
</dbReference>
<evidence type="ECO:0000313" key="10">
    <source>
        <dbReference type="Proteomes" id="UP000241595"/>
    </source>
</evidence>
<dbReference type="Gene3D" id="1.20.1540.10">
    <property type="entry name" value="Rhomboid-like"/>
    <property type="match status" value="1"/>
</dbReference>
<name>A0A2U3N507_9MYCO</name>
<feature type="transmembrane region" description="Helical" evidence="7">
    <location>
        <begin position="12"/>
        <end position="31"/>
    </location>
</feature>
<dbReference type="GO" id="GO:0004252">
    <property type="term" value="F:serine-type endopeptidase activity"/>
    <property type="evidence" value="ECO:0007669"/>
    <property type="project" value="InterPro"/>
</dbReference>
<dbReference type="InterPro" id="IPR035952">
    <property type="entry name" value="Rhomboid-like_sf"/>
</dbReference>
<keyword evidence="3 7" id="KW-0812">Transmembrane</keyword>
<comment type="subcellular location">
    <subcellularLocation>
        <location evidence="1">Membrane</location>
        <topology evidence="1">Multi-pass membrane protein</topology>
    </subcellularLocation>
</comment>
<accession>A0A2U3N507</accession>
<keyword evidence="4" id="KW-0378">Hydrolase</keyword>